<feature type="compositionally biased region" description="Polar residues" evidence="1">
    <location>
        <begin position="260"/>
        <end position="269"/>
    </location>
</feature>
<protein>
    <submittedName>
        <fullName evidence="2">Uncharacterized protein</fullName>
    </submittedName>
</protein>
<evidence type="ECO:0000313" key="2">
    <source>
        <dbReference type="EMBL" id="GIQ80163.1"/>
    </source>
</evidence>
<keyword evidence="3" id="KW-1185">Reference proteome</keyword>
<accession>A0A9K3CN08</accession>
<comment type="caution">
    <text evidence="2">The sequence shown here is derived from an EMBL/GenBank/DDBJ whole genome shotgun (WGS) entry which is preliminary data.</text>
</comment>
<feature type="compositionally biased region" description="Polar residues" evidence="1">
    <location>
        <begin position="167"/>
        <end position="183"/>
    </location>
</feature>
<feature type="region of interest" description="Disordered" evidence="1">
    <location>
        <begin position="64"/>
        <end position="308"/>
    </location>
</feature>
<evidence type="ECO:0000256" key="1">
    <source>
        <dbReference type="SAM" id="MobiDB-lite"/>
    </source>
</evidence>
<dbReference type="EMBL" id="BDIP01000115">
    <property type="protein sequence ID" value="GIQ80163.1"/>
    <property type="molecule type" value="Genomic_DNA"/>
</dbReference>
<sequence length="308" mass="33886">MFRATPTKQYAPKKSSPLIRTDSYPDLFDMSDEDEIDVILSKTAKSPRNFSAQSVGRRPAYIGTLTPRVQPQSAGPVPQSRRRVPAVPSATPRVLYDPGTEEMGSPQRRVRLSQFFPTDLPSIDLEEEKEEETPRPSSGKSAQARRVRSPTSGPRSNAPPRSRRMVSPSQRQASPQRIPTSPKSAKPLMSRPTHSSPSSPGQAYPRTPARRMVRAKSTGPRRPSYSSSPSYSSRSRPNSNQRNGGHAQSTRDRVTLPSLVRTTSLTKSTPGRKASSPTIRAGVRTQPMPRSPTKPSLTVAGRAQRRRS</sequence>
<organism evidence="2 3">
    <name type="scientific">Kipferlia bialata</name>
    <dbReference type="NCBI Taxonomy" id="797122"/>
    <lineage>
        <taxon>Eukaryota</taxon>
        <taxon>Metamonada</taxon>
        <taxon>Carpediemonas-like organisms</taxon>
        <taxon>Kipferlia</taxon>
    </lineage>
</organism>
<name>A0A9K3CN08_9EUKA</name>
<dbReference type="AlphaFoldDB" id="A0A9K3CN08"/>
<evidence type="ECO:0000313" key="3">
    <source>
        <dbReference type="Proteomes" id="UP000265618"/>
    </source>
</evidence>
<gene>
    <name evidence="2" type="ORF">KIPB_000915</name>
</gene>
<reference evidence="2 3" key="1">
    <citation type="journal article" date="2018" name="PLoS ONE">
        <title>The draft genome of Kipferlia bialata reveals reductive genome evolution in fornicate parasites.</title>
        <authorList>
            <person name="Tanifuji G."/>
            <person name="Takabayashi S."/>
            <person name="Kume K."/>
            <person name="Takagi M."/>
            <person name="Nakayama T."/>
            <person name="Kamikawa R."/>
            <person name="Inagaki Y."/>
            <person name="Hashimoto T."/>
        </authorList>
    </citation>
    <scope>NUCLEOTIDE SEQUENCE [LARGE SCALE GENOMIC DNA]</scope>
    <source>
        <strain evidence="2">NY0173</strain>
    </source>
</reference>
<feature type="compositionally biased region" description="Low complexity" evidence="1">
    <location>
        <begin position="220"/>
        <end position="240"/>
    </location>
</feature>
<proteinExistence type="predicted"/>
<feature type="compositionally biased region" description="Polar residues" evidence="1">
    <location>
        <begin position="192"/>
        <end position="201"/>
    </location>
</feature>
<dbReference type="Proteomes" id="UP000265618">
    <property type="component" value="Unassembled WGS sequence"/>
</dbReference>